<dbReference type="RefSeq" id="WP_209555486.1">
    <property type="nucleotide sequence ID" value="NZ_JAEDXU010000001.1"/>
</dbReference>
<comment type="caution">
    <text evidence="8">The sequence shown here is derived from an EMBL/GenBank/DDBJ whole genome shotgun (WGS) entry which is preliminary data.</text>
</comment>
<feature type="domain" description="ABC3 transporter permease C-terminal" evidence="7">
    <location>
        <begin position="565"/>
        <end position="680"/>
    </location>
</feature>
<feature type="transmembrane region" description="Helical" evidence="6">
    <location>
        <begin position="67"/>
        <end position="90"/>
    </location>
</feature>
<feature type="domain" description="ABC3 transporter permease C-terminal" evidence="7">
    <location>
        <begin position="74"/>
        <end position="190"/>
    </location>
</feature>
<evidence type="ECO:0000256" key="1">
    <source>
        <dbReference type="ARBA" id="ARBA00004651"/>
    </source>
</evidence>
<keyword evidence="9" id="KW-1185">Reference proteome</keyword>
<proteinExistence type="predicted"/>
<dbReference type="InterPro" id="IPR052536">
    <property type="entry name" value="ABC-4_Integral_Memb_Prot"/>
</dbReference>
<dbReference type="Pfam" id="PF02687">
    <property type="entry name" value="FtsX"/>
    <property type="match status" value="2"/>
</dbReference>
<evidence type="ECO:0000256" key="5">
    <source>
        <dbReference type="ARBA" id="ARBA00023136"/>
    </source>
</evidence>
<feature type="transmembrane region" description="Helical" evidence="6">
    <location>
        <begin position="651"/>
        <end position="675"/>
    </location>
</feature>
<dbReference type="EMBL" id="JAEDXU010000001">
    <property type="protein sequence ID" value="MBP1044678.1"/>
    <property type="molecule type" value="Genomic_DNA"/>
</dbReference>
<evidence type="ECO:0000259" key="7">
    <source>
        <dbReference type="Pfam" id="PF02687"/>
    </source>
</evidence>
<accession>A0ABS4CEQ3</accession>
<feature type="transmembrane region" description="Helical" evidence="6">
    <location>
        <begin position="613"/>
        <end position="635"/>
    </location>
</feature>
<feature type="transmembrane region" description="Helical" evidence="6">
    <location>
        <begin position="123"/>
        <end position="152"/>
    </location>
</feature>
<evidence type="ECO:0000256" key="6">
    <source>
        <dbReference type="SAM" id="Phobius"/>
    </source>
</evidence>
<keyword evidence="2" id="KW-1003">Cell membrane</keyword>
<gene>
    <name evidence="8" type="ORF">I6N96_00185</name>
</gene>
<protein>
    <submittedName>
        <fullName evidence="8">ABC transporter permease</fullName>
    </submittedName>
</protein>
<evidence type="ECO:0000256" key="4">
    <source>
        <dbReference type="ARBA" id="ARBA00022989"/>
    </source>
</evidence>
<comment type="subcellular location">
    <subcellularLocation>
        <location evidence="1">Cell membrane</location>
        <topology evidence="1">Multi-pass membrane protein</topology>
    </subcellularLocation>
</comment>
<sequence length="683" mass="78772">MRYWTYWRLLEAMAMLNKLSFRNARRSVKDYLVYVITMMIISSLMFAFNGLLFSASVRELLNEVTSIAVFIGLATFFVVVIVIWLTKYIINFMLERRSKEFGTYLLIGMDKKQVGKMFKREHLFLGALTFFLGLIPGYLLHLALINIFFTVFDSQYQFVVDINMYTYLLTFAVYLFAYLLALLRINKRFKKMEIRELLYLENNNEVSTKRKSLFVISLIYLIFFHLIVYTGHANVQLIWPLLAGLFASIYGLFIGMSGYLTSYIQRKGRTITKEANIFIFRQLASKIKTMRFTMGSLTILFAVTILSWMFVLLFTSYQKEVFDGNLMDIDVFYLKDGVSTDFQQQLSVIEKHGVIEEAYTYHVYENDKQTKLNDYLYENVKGAYDSEGRSAYFDYDTYMLLSDYNQLRKMAGFDTVVLDEGQYLIQAKEKLAETFSDYGERNDLSIGGEVLDCRQVITDPFTQSGMNGADYILVVPDNNLPKLLPYYSILAANVGSDSMYEIEQELEKDSGYLEDGDIEDKLLAIKYGTSSEQLITFSTPILVRESLIKELDSVTASASFTLGYVGIVFLVVAMSILAVQQLSDASKYRYRYQILKNLGLNRRERNKVVLKQLAIYYLCPVIIATLISAFTGIFASDSFAYYTGLSTSGSYYYLIALGIFLMIFFIYFLVTYISFIRAIEKEG</sequence>
<evidence type="ECO:0000313" key="8">
    <source>
        <dbReference type="EMBL" id="MBP1044678.1"/>
    </source>
</evidence>
<feature type="transmembrane region" description="Helical" evidence="6">
    <location>
        <begin position="31"/>
        <end position="55"/>
    </location>
</feature>
<feature type="transmembrane region" description="Helical" evidence="6">
    <location>
        <begin position="558"/>
        <end position="579"/>
    </location>
</feature>
<evidence type="ECO:0000256" key="3">
    <source>
        <dbReference type="ARBA" id="ARBA00022692"/>
    </source>
</evidence>
<dbReference type="Proteomes" id="UP000673375">
    <property type="component" value="Unassembled WGS sequence"/>
</dbReference>
<feature type="transmembrane region" description="Helical" evidence="6">
    <location>
        <begin position="213"/>
        <end position="231"/>
    </location>
</feature>
<feature type="transmembrane region" description="Helical" evidence="6">
    <location>
        <begin position="292"/>
        <end position="317"/>
    </location>
</feature>
<name>A0ABS4CEQ3_9ENTE</name>
<dbReference type="PANTHER" id="PTHR46795">
    <property type="entry name" value="ABC TRANSPORTER PERMEASE-RELATED-RELATED"/>
    <property type="match status" value="1"/>
</dbReference>
<keyword evidence="5 6" id="KW-0472">Membrane</keyword>
<evidence type="ECO:0000313" key="9">
    <source>
        <dbReference type="Proteomes" id="UP000673375"/>
    </source>
</evidence>
<feature type="transmembrane region" description="Helical" evidence="6">
    <location>
        <begin position="237"/>
        <end position="260"/>
    </location>
</feature>
<keyword evidence="4 6" id="KW-1133">Transmembrane helix</keyword>
<keyword evidence="3 6" id="KW-0812">Transmembrane</keyword>
<dbReference type="InterPro" id="IPR003838">
    <property type="entry name" value="ABC3_permease_C"/>
</dbReference>
<organism evidence="8 9">
    <name type="scientific">Enterococcus larvae</name>
    <dbReference type="NCBI Taxonomy" id="2794352"/>
    <lineage>
        <taxon>Bacteria</taxon>
        <taxon>Bacillati</taxon>
        <taxon>Bacillota</taxon>
        <taxon>Bacilli</taxon>
        <taxon>Lactobacillales</taxon>
        <taxon>Enterococcaceae</taxon>
        <taxon>Enterococcus</taxon>
    </lineage>
</organism>
<reference evidence="8 9" key="1">
    <citation type="submission" date="2020-12" db="EMBL/GenBank/DDBJ databases">
        <title>Vagococcus allomyrinae sp. nov. and Enterococcus lavae sp. nov., isolated from the larvae of Allomyrina dichotoma.</title>
        <authorList>
            <person name="Lee S.D."/>
        </authorList>
    </citation>
    <scope>NUCLEOTIDE SEQUENCE [LARGE SCALE GENOMIC DNA]</scope>
    <source>
        <strain evidence="8 9">BWM-S5</strain>
    </source>
</reference>
<feature type="transmembrane region" description="Helical" evidence="6">
    <location>
        <begin position="164"/>
        <end position="185"/>
    </location>
</feature>
<dbReference type="PANTHER" id="PTHR46795:SF3">
    <property type="entry name" value="ABC TRANSPORTER PERMEASE"/>
    <property type="match status" value="1"/>
</dbReference>
<evidence type="ECO:0000256" key="2">
    <source>
        <dbReference type="ARBA" id="ARBA00022475"/>
    </source>
</evidence>